<evidence type="ECO:0000256" key="4">
    <source>
        <dbReference type="PROSITE-ProRule" id="PRU00175"/>
    </source>
</evidence>
<keyword evidence="2 4" id="KW-0863">Zinc-finger</keyword>
<dbReference type="Gene3D" id="3.30.40.10">
    <property type="entry name" value="Zinc/RING finger domain, C3HC4 (zinc finger)"/>
    <property type="match status" value="1"/>
</dbReference>
<keyword evidence="3" id="KW-0862">Zinc</keyword>
<dbReference type="InterPro" id="IPR001841">
    <property type="entry name" value="Znf_RING"/>
</dbReference>
<evidence type="ECO:0000256" key="2">
    <source>
        <dbReference type="ARBA" id="ARBA00022771"/>
    </source>
</evidence>
<evidence type="ECO:0000259" key="6">
    <source>
        <dbReference type="PROSITE" id="PS50089"/>
    </source>
</evidence>
<evidence type="ECO:0000256" key="3">
    <source>
        <dbReference type="ARBA" id="ARBA00022833"/>
    </source>
</evidence>
<reference evidence="7" key="1">
    <citation type="submission" date="2016-01" db="EMBL/GenBank/DDBJ databases">
        <title>Reference transcriptome for the parasite Schistocephalus solidus: insights into the molecular evolution of parasitism.</title>
        <authorList>
            <person name="Hebert F.O."/>
            <person name="Grambauer S."/>
            <person name="Barber I."/>
            <person name="Landry C.R."/>
            <person name="Aubin-Horth N."/>
        </authorList>
    </citation>
    <scope>NUCLEOTIDE SEQUENCE</scope>
</reference>
<dbReference type="PROSITE" id="PS00518">
    <property type="entry name" value="ZF_RING_1"/>
    <property type="match status" value="1"/>
</dbReference>
<evidence type="ECO:0000256" key="5">
    <source>
        <dbReference type="SAM" id="MobiDB-lite"/>
    </source>
</evidence>
<dbReference type="Pfam" id="PF13445">
    <property type="entry name" value="zf-RING_UBOX"/>
    <property type="match status" value="1"/>
</dbReference>
<proteinExistence type="predicted"/>
<dbReference type="EMBL" id="GEEE01020515">
    <property type="protein sequence ID" value="JAP42710.1"/>
    <property type="molecule type" value="Transcribed_RNA"/>
</dbReference>
<dbReference type="InterPro" id="IPR027370">
    <property type="entry name" value="Znf-RING_euk"/>
</dbReference>
<dbReference type="PANTHER" id="PTHR25462">
    <property type="entry name" value="BONUS, ISOFORM C-RELATED"/>
    <property type="match status" value="1"/>
</dbReference>
<dbReference type="SMART" id="SM00184">
    <property type="entry name" value="RING"/>
    <property type="match status" value="1"/>
</dbReference>
<feature type="compositionally biased region" description="Polar residues" evidence="5">
    <location>
        <begin position="17"/>
        <end position="35"/>
    </location>
</feature>
<dbReference type="InterPro" id="IPR017907">
    <property type="entry name" value="Znf_RING_CS"/>
</dbReference>
<dbReference type="PANTHER" id="PTHR25462:SF296">
    <property type="entry name" value="MEIOTIC P26, ISOFORM F"/>
    <property type="match status" value="1"/>
</dbReference>
<dbReference type="AlphaFoldDB" id="A0A0X3NUC1"/>
<feature type="domain" description="RING-type" evidence="6">
    <location>
        <begin position="58"/>
        <end position="95"/>
    </location>
</feature>
<evidence type="ECO:0000256" key="1">
    <source>
        <dbReference type="ARBA" id="ARBA00022723"/>
    </source>
</evidence>
<dbReference type="PROSITE" id="PS50089">
    <property type="entry name" value="ZF_RING_2"/>
    <property type="match status" value="1"/>
</dbReference>
<dbReference type="GO" id="GO:0008270">
    <property type="term" value="F:zinc ion binding"/>
    <property type="evidence" value="ECO:0007669"/>
    <property type="project" value="UniProtKB-KW"/>
</dbReference>
<feature type="region of interest" description="Disordered" evidence="5">
    <location>
        <begin position="1"/>
        <end position="39"/>
    </location>
</feature>
<gene>
    <name evidence="7" type="primary">NHL1</name>
    <name evidence="7" type="ORF">TR148779</name>
</gene>
<accession>A0A0X3NUC1</accession>
<protein>
    <submittedName>
        <fullName evidence="7">RING finger protein nhl-1</fullName>
    </submittedName>
</protein>
<organism evidence="7">
    <name type="scientific">Schistocephalus solidus</name>
    <name type="common">Tapeworm</name>
    <dbReference type="NCBI Taxonomy" id="70667"/>
    <lineage>
        <taxon>Eukaryota</taxon>
        <taxon>Metazoa</taxon>
        <taxon>Spiralia</taxon>
        <taxon>Lophotrochozoa</taxon>
        <taxon>Platyhelminthes</taxon>
        <taxon>Cestoda</taxon>
        <taxon>Eucestoda</taxon>
        <taxon>Diphyllobothriidea</taxon>
        <taxon>Diphyllobothriidae</taxon>
        <taxon>Schistocephalus</taxon>
    </lineage>
</organism>
<name>A0A0X3NUC1_SCHSO</name>
<dbReference type="InterPro" id="IPR047153">
    <property type="entry name" value="TRIM45/56/19-like"/>
</dbReference>
<evidence type="ECO:0000313" key="7">
    <source>
        <dbReference type="EMBL" id="JAP42710.1"/>
    </source>
</evidence>
<sequence>MVRTRSYCRSNADCAEPQQQTNETPVTSSPSQTSDAPKCPTVSEISCIIDGIKNLLECSICRERFLQPKMLPCQHVFCGSCIARMAQRDNCPICRKRFIPHRVRSCLLLNNLLELASKHPSLAAPREPSPPPATPAAVFDDRFTVSTWDRPFYHFSTSGIVTTGQTIDAISSCSIAPFYLPLCQFTRRFNTFAYAIIRRVKALVYYIMLKIIPLTPIRTIISSDFGSSRSHFVISK</sequence>
<keyword evidence="1" id="KW-0479">Metal-binding</keyword>
<dbReference type="InterPro" id="IPR013083">
    <property type="entry name" value="Znf_RING/FYVE/PHD"/>
</dbReference>
<dbReference type="SUPFAM" id="SSF57850">
    <property type="entry name" value="RING/U-box"/>
    <property type="match status" value="1"/>
</dbReference>